<evidence type="ECO:0000313" key="2">
    <source>
        <dbReference type="Proteomes" id="UP001243330"/>
    </source>
</evidence>
<accession>A0AAD9EG07</accession>
<dbReference type="Proteomes" id="UP001243330">
    <property type="component" value="Unassembled WGS sequence"/>
</dbReference>
<comment type="caution">
    <text evidence="1">The sequence shown here is derived from an EMBL/GenBank/DDBJ whole genome shotgun (WGS) entry which is preliminary data.</text>
</comment>
<protein>
    <submittedName>
        <fullName evidence="1">Uncharacterized protein</fullName>
    </submittedName>
</protein>
<gene>
    <name evidence="1" type="ORF">CCHR01_13988</name>
</gene>
<reference evidence="1" key="1">
    <citation type="submission" date="2023-01" db="EMBL/GenBank/DDBJ databases">
        <title>Colletotrichum chrysophilum M932 genome sequence.</title>
        <authorList>
            <person name="Baroncelli R."/>
        </authorList>
    </citation>
    <scope>NUCLEOTIDE SEQUENCE</scope>
    <source>
        <strain evidence="1">M932</strain>
    </source>
</reference>
<evidence type="ECO:0000313" key="1">
    <source>
        <dbReference type="EMBL" id="KAK1843376.1"/>
    </source>
</evidence>
<dbReference type="EMBL" id="JAQOWY010000361">
    <property type="protein sequence ID" value="KAK1843376.1"/>
    <property type="molecule type" value="Genomic_DNA"/>
</dbReference>
<dbReference type="AlphaFoldDB" id="A0AAD9EG07"/>
<name>A0AAD9EG07_9PEZI</name>
<organism evidence="1 2">
    <name type="scientific">Colletotrichum chrysophilum</name>
    <dbReference type="NCBI Taxonomy" id="1836956"/>
    <lineage>
        <taxon>Eukaryota</taxon>
        <taxon>Fungi</taxon>
        <taxon>Dikarya</taxon>
        <taxon>Ascomycota</taxon>
        <taxon>Pezizomycotina</taxon>
        <taxon>Sordariomycetes</taxon>
        <taxon>Hypocreomycetidae</taxon>
        <taxon>Glomerellales</taxon>
        <taxon>Glomerellaceae</taxon>
        <taxon>Colletotrichum</taxon>
        <taxon>Colletotrichum gloeosporioides species complex</taxon>
    </lineage>
</organism>
<proteinExistence type="predicted"/>
<sequence length="105" mass="11851">MDSQNPDYRSMSPDSFSRLSIPVHVVVLECRWQCCQCGFSRNPMPAQTYLIMPCLARSPRPCPQRLRGGQWVAHEGPSRCDRILVPAHPLGLRNGQGEDEDDEEA</sequence>
<keyword evidence="2" id="KW-1185">Reference proteome</keyword>